<keyword evidence="1" id="KW-0378">Hydrolase</keyword>
<dbReference type="SUPFAM" id="SSF53474">
    <property type="entry name" value="alpha/beta-Hydrolases"/>
    <property type="match status" value="1"/>
</dbReference>
<dbReference type="InterPro" id="IPR013094">
    <property type="entry name" value="AB_hydrolase_3"/>
</dbReference>
<feature type="domain" description="Alpha/beta hydrolase fold-3" evidence="2">
    <location>
        <begin position="45"/>
        <end position="157"/>
    </location>
</feature>
<comment type="caution">
    <text evidence="3">The sequence shown here is derived from an EMBL/GenBank/DDBJ whole genome shotgun (WGS) entry which is preliminary data.</text>
</comment>
<dbReference type="EMBL" id="JAZAVJ010000329">
    <property type="protein sequence ID" value="KAK7398524.1"/>
    <property type="molecule type" value="Genomic_DNA"/>
</dbReference>
<sequence>MPVSSFSSHSGYKSRSFTYKTAEKLQLKLEVLVPLEPSTDPTPVVLHYHGGWLIIGDRYSVQPHWLINACFRRRWIFVSPDYRLMPESTAHDSVDDAADAYEWVSKRLSAELNISIGPLILSGSSAGAYLALTVASFTPTKPRALFLLYGMLDPADERYTTKGTNVLGLPPVEAGPVLAQFDSGGNEKEVARSGYPWPDDLATDSRFGLIMALHMEALIPDRMTGIDGLSKEIAIRGQKTSIPASAQRLFPKAFADLSGLPSTFIFHGKNDNVVPCRLSRSTAEVLQVLGVDVTTEFPDDA</sequence>
<protein>
    <recommendedName>
        <fullName evidence="2">Alpha/beta hydrolase fold-3 domain-containing protein</fullName>
    </recommendedName>
</protein>
<evidence type="ECO:0000259" key="2">
    <source>
        <dbReference type="Pfam" id="PF07859"/>
    </source>
</evidence>
<evidence type="ECO:0000313" key="4">
    <source>
        <dbReference type="Proteomes" id="UP001498476"/>
    </source>
</evidence>
<keyword evidence="4" id="KW-1185">Reference proteome</keyword>
<dbReference type="InterPro" id="IPR050300">
    <property type="entry name" value="GDXG_lipolytic_enzyme"/>
</dbReference>
<organism evidence="3 4">
    <name type="scientific">Neonectria punicea</name>
    <dbReference type="NCBI Taxonomy" id="979145"/>
    <lineage>
        <taxon>Eukaryota</taxon>
        <taxon>Fungi</taxon>
        <taxon>Dikarya</taxon>
        <taxon>Ascomycota</taxon>
        <taxon>Pezizomycotina</taxon>
        <taxon>Sordariomycetes</taxon>
        <taxon>Hypocreomycetidae</taxon>
        <taxon>Hypocreales</taxon>
        <taxon>Nectriaceae</taxon>
        <taxon>Neonectria</taxon>
    </lineage>
</organism>
<dbReference type="PANTHER" id="PTHR48081:SF3">
    <property type="entry name" value="ALPHA_BETA HYDROLASE FOLD-3 DOMAIN-CONTAINING PROTEIN"/>
    <property type="match status" value="1"/>
</dbReference>
<dbReference type="Pfam" id="PF07859">
    <property type="entry name" value="Abhydrolase_3"/>
    <property type="match status" value="1"/>
</dbReference>
<name>A0ABR1GKB6_9HYPO</name>
<dbReference type="Proteomes" id="UP001498476">
    <property type="component" value="Unassembled WGS sequence"/>
</dbReference>
<dbReference type="PANTHER" id="PTHR48081">
    <property type="entry name" value="AB HYDROLASE SUPERFAMILY PROTEIN C4A8.06C"/>
    <property type="match status" value="1"/>
</dbReference>
<dbReference type="InterPro" id="IPR029058">
    <property type="entry name" value="AB_hydrolase_fold"/>
</dbReference>
<gene>
    <name evidence="3" type="ORF">QQX98_012100</name>
</gene>
<evidence type="ECO:0000313" key="3">
    <source>
        <dbReference type="EMBL" id="KAK7398524.1"/>
    </source>
</evidence>
<evidence type="ECO:0000256" key="1">
    <source>
        <dbReference type="ARBA" id="ARBA00022801"/>
    </source>
</evidence>
<dbReference type="Gene3D" id="3.40.50.1820">
    <property type="entry name" value="alpha/beta hydrolase"/>
    <property type="match status" value="1"/>
</dbReference>
<accession>A0ABR1GKB6</accession>
<proteinExistence type="predicted"/>
<reference evidence="3 4" key="1">
    <citation type="journal article" date="2025" name="Microbiol. Resour. Announc.">
        <title>Draft genome sequences for Neonectria magnoliae and Neonectria punicea, canker pathogens of Liriodendron tulipifera and Acer saccharum in West Virginia.</title>
        <authorList>
            <person name="Petronek H.M."/>
            <person name="Kasson M.T."/>
            <person name="Metheny A.M."/>
            <person name="Stauder C.M."/>
            <person name="Lovett B."/>
            <person name="Lynch S.C."/>
            <person name="Garnas J.R."/>
            <person name="Kasson L.R."/>
            <person name="Stajich J.E."/>
        </authorList>
    </citation>
    <scope>NUCLEOTIDE SEQUENCE [LARGE SCALE GENOMIC DNA]</scope>
    <source>
        <strain evidence="3 4">NRRL 64653</strain>
    </source>
</reference>